<evidence type="ECO:0000259" key="5">
    <source>
        <dbReference type="Pfam" id="PF00176"/>
    </source>
</evidence>
<dbReference type="OrthoDB" id="4368268at2759"/>
<dbReference type="Gene3D" id="3.40.50.10810">
    <property type="entry name" value="Tandem AAA-ATPase domain"/>
    <property type="match status" value="1"/>
</dbReference>
<comment type="caution">
    <text evidence="6">The sequence shown here is derived from an EMBL/GenBank/DDBJ whole genome shotgun (WGS) entry which is preliminary data.</text>
</comment>
<dbReference type="AlphaFoldDB" id="A0A9W9FY22"/>
<dbReference type="PANTHER" id="PTHR45626:SF22">
    <property type="entry name" value="DNA REPAIR PROTEIN RAD5"/>
    <property type="match status" value="1"/>
</dbReference>
<evidence type="ECO:0000256" key="1">
    <source>
        <dbReference type="ARBA" id="ARBA00022741"/>
    </source>
</evidence>
<dbReference type="GO" id="GO:0006281">
    <property type="term" value="P:DNA repair"/>
    <property type="evidence" value="ECO:0007669"/>
    <property type="project" value="TreeGrafter"/>
</dbReference>
<dbReference type="Proteomes" id="UP001149165">
    <property type="component" value="Unassembled WGS sequence"/>
</dbReference>
<evidence type="ECO:0000256" key="4">
    <source>
        <dbReference type="SAM" id="MobiDB-lite"/>
    </source>
</evidence>
<gene>
    <name evidence="6" type="ORF">N7456_005240</name>
</gene>
<dbReference type="InterPro" id="IPR000330">
    <property type="entry name" value="SNF2_N"/>
</dbReference>
<feature type="domain" description="SNF2 N-terminal" evidence="5">
    <location>
        <begin position="143"/>
        <end position="219"/>
    </location>
</feature>
<feature type="compositionally biased region" description="Basic and acidic residues" evidence="4">
    <location>
        <begin position="10"/>
        <end position="24"/>
    </location>
</feature>
<dbReference type="GO" id="GO:0008094">
    <property type="term" value="F:ATP-dependent activity, acting on DNA"/>
    <property type="evidence" value="ECO:0007669"/>
    <property type="project" value="TreeGrafter"/>
</dbReference>
<keyword evidence="2" id="KW-0378">Hydrolase</keyword>
<sequence>MGKIQRAVKHAGDPGKKTGESMPRDDVDILVNEIVHSNKTFAKCILFEPENTLHQDTENTNTALAQTVSMSEAVATANDEGDENDEGHDEDSAREIDQSGGFQISAATRSVSSACSQNSLEIKDGNIFLSLDNGGQVPLEVWQATGIDWMAQQEQSPIHGGILADGCGLGKTRMAYGLIYQASLQYSRTGKYRLTLILCPKRLVDMWYKEATDHFPEIFDIKVFYGIRSKVPINDRDICTISKLEELVEFLVTLDYKK</sequence>
<dbReference type="InterPro" id="IPR027417">
    <property type="entry name" value="P-loop_NTPase"/>
</dbReference>
<name>A0A9W9FY22_9EURO</name>
<proteinExistence type="predicted"/>
<keyword evidence="7" id="KW-1185">Reference proteome</keyword>
<feature type="region of interest" description="Disordered" evidence="4">
    <location>
        <begin position="75"/>
        <end position="95"/>
    </location>
</feature>
<evidence type="ECO:0000256" key="3">
    <source>
        <dbReference type="ARBA" id="ARBA00022840"/>
    </source>
</evidence>
<evidence type="ECO:0000313" key="6">
    <source>
        <dbReference type="EMBL" id="KAJ5108565.1"/>
    </source>
</evidence>
<feature type="region of interest" description="Disordered" evidence="4">
    <location>
        <begin position="1"/>
        <end position="24"/>
    </location>
</feature>
<dbReference type="SUPFAM" id="SSF52540">
    <property type="entry name" value="P-loop containing nucleoside triphosphate hydrolases"/>
    <property type="match status" value="1"/>
</dbReference>
<evidence type="ECO:0000313" key="7">
    <source>
        <dbReference type="Proteomes" id="UP001149165"/>
    </source>
</evidence>
<dbReference type="PANTHER" id="PTHR45626">
    <property type="entry name" value="TRANSCRIPTION TERMINATION FACTOR 2-RELATED"/>
    <property type="match status" value="1"/>
</dbReference>
<reference evidence="6" key="1">
    <citation type="submission" date="2022-11" db="EMBL/GenBank/DDBJ databases">
        <authorList>
            <person name="Petersen C."/>
        </authorList>
    </citation>
    <scope>NUCLEOTIDE SEQUENCE</scope>
    <source>
        <strain evidence="6">IBT 30069</strain>
    </source>
</reference>
<keyword evidence="1" id="KW-0547">Nucleotide-binding</keyword>
<accession>A0A9W9FY22</accession>
<organism evidence="6 7">
    <name type="scientific">Penicillium angulare</name>
    <dbReference type="NCBI Taxonomy" id="116970"/>
    <lineage>
        <taxon>Eukaryota</taxon>
        <taxon>Fungi</taxon>
        <taxon>Dikarya</taxon>
        <taxon>Ascomycota</taxon>
        <taxon>Pezizomycotina</taxon>
        <taxon>Eurotiomycetes</taxon>
        <taxon>Eurotiomycetidae</taxon>
        <taxon>Eurotiales</taxon>
        <taxon>Aspergillaceae</taxon>
        <taxon>Penicillium</taxon>
    </lineage>
</organism>
<dbReference type="GO" id="GO:0016787">
    <property type="term" value="F:hydrolase activity"/>
    <property type="evidence" value="ECO:0007669"/>
    <property type="project" value="UniProtKB-KW"/>
</dbReference>
<dbReference type="InterPro" id="IPR038718">
    <property type="entry name" value="SNF2-like_sf"/>
</dbReference>
<dbReference type="InterPro" id="IPR050628">
    <property type="entry name" value="SNF2_RAD54_helicase_TF"/>
</dbReference>
<dbReference type="GO" id="GO:0005524">
    <property type="term" value="F:ATP binding"/>
    <property type="evidence" value="ECO:0007669"/>
    <property type="project" value="UniProtKB-KW"/>
</dbReference>
<protein>
    <recommendedName>
        <fullName evidence="5">SNF2 N-terminal domain-containing protein</fullName>
    </recommendedName>
</protein>
<reference evidence="6" key="2">
    <citation type="journal article" date="2023" name="IMA Fungus">
        <title>Comparative genomic study of the Penicillium genus elucidates a diverse pangenome and 15 lateral gene transfer events.</title>
        <authorList>
            <person name="Petersen C."/>
            <person name="Sorensen T."/>
            <person name="Nielsen M.R."/>
            <person name="Sondergaard T.E."/>
            <person name="Sorensen J.L."/>
            <person name="Fitzpatrick D.A."/>
            <person name="Frisvad J.C."/>
            <person name="Nielsen K.L."/>
        </authorList>
    </citation>
    <scope>NUCLEOTIDE SEQUENCE</scope>
    <source>
        <strain evidence="6">IBT 30069</strain>
    </source>
</reference>
<feature type="compositionally biased region" description="Acidic residues" evidence="4">
    <location>
        <begin position="79"/>
        <end position="89"/>
    </location>
</feature>
<evidence type="ECO:0000256" key="2">
    <source>
        <dbReference type="ARBA" id="ARBA00022801"/>
    </source>
</evidence>
<dbReference type="Pfam" id="PF00176">
    <property type="entry name" value="SNF2-rel_dom"/>
    <property type="match status" value="1"/>
</dbReference>
<dbReference type="EMBL" id="JAPQKH010000003">
    <property type="protein sequence ID" value="KAJ5108565.1"/>
    <property type="molecule type" value="Genomic_DNA"/>
</dbReference>
<keyword evidence="3" id="KW-0067">ATP-binding</keyword>
<dbReference type="GO" id="GO:0005634">
    <property type="term" value="C:nucleus"/>
    <property type="evidence" value="ECO:0007669"/>
    <property type="project" value="TreeGrafter"/>
</dbReference>